<dbReference type="EMBL" id="GBXM01046333">
    <property type="protein sequence ID" value="JAH62244.1"/>
    <property type="molecule type" value="Transcribed_RNA"/>
</dbReference>
<proteinExistence type="predicted"/>
<accession>A0A0E9U8N6</accession>
<reference evidence="1" key="2">
    <citation type="journal article" date="2015" name="Fish Shellfish Immunol.">
        <title>Early steps in the European eel (Anguilla anguilla)-Vibrio vulnificus interaction in the gills: Role of the RtxA13 toxin.</title>
        <authorList>
            <person name="Callol A."/>
            <person name="Pajuelo D."/>
            <person name="Ebbesson L."/>
            <person name="Teles M."/>
            <person name="MacKenzie S."/>
            <person name="Amaro C."/>
        </authorList>
    </citation>
    <scope>NUCLEOTIDE SEQUENCE</scope>
</reference>
<dbReference type="AlphaFoldDB" id="A0A0E9U8N6"/>
<organism evidence="1">
    <name type="scientific">Anguilla anguilla</name>
    <name type="common">European freshwater eel</name>
    <name type="synonym">Muraena anguilla</name>
    <dbReference type="NCBI Taxonomy" id="7936"/>
    <lineage>
        <taxon>Eukaryota</taxon>
        <taxon>Metazoa</taxon>
        <taxon>Chordata</taxon>
        <taxon>Craniata</taxon>
        <taxon>Vertebrata</taxon>
        <taxon>Euteleostomi</taxon>
        <taxon>Actinopterygii</taxon>
        <taxon>Neopterygii</taxon>
        <taxon>Teleostei</taxon>
        <taxon>Anguilliformes</taxon>
        <taxon>Anguillidae</taxon>
        <taxon>Anguilla</taxon>
    </lineage>
</organism>
<protein>
    <submittedName>
        <fullName evidence="1">Uncharacterized protein</fullName>
    </submittedName>
</protein>
<name>A0A0E9U8N6_ANGAN</name>
<reference evidence="1" key="1">
    <citation type="submission" date="2014-11" db="EMBL/GenBank/DDBJ databases">
        <authorList>
            <person name="Amaro Gonzalez C."/>
        </authorList>
    </citation>
    <scope>NUCLEOTIDE SEQUENCE</scope>
</reference>
<evidence type="ECO:0000313" key="1">
    <source>
        <dbReference type="EMBL" id="JAH62244.1"/>
    </source>
</evidence>
<sequence>MPIIVPSLGSVVLNNRSNISRHLKSKIASSMFAQKSVTVCVCYLDG</sequence>